<dbReference type="PANTHER" id="PTHR43941:SF1">
    <property type="entry name" value="STRUCTURAL MAINTENANCE OF CHROMOSOMES PROTEIN 2"/>
    <property type="match status" value="1"/>
</dbReference>
<dbReference type="SUPFAM" id="SSF48371">
    <property type="entry name" value="ARM repeat"/>
    <property type="match status" value="1"/>
</dbReference>
<name>A0ABR2I6R6_9EUKA</name>
<feature type="coiled-coil region" evidence="1">
    <location>
        <begin position="529"/>
        <end position="790"/>
    </location>
</feature>
<dbReference type="EMBL" id="JAPFFF010000019">
    <property type="protein sequence ID" value="KAK8858229.1"/>
    <property type="molecule type" value="Genomic_DNA"/>
</dbReference>
<reference evidence="2 3" key="1">
    <citation type="submission" date="2024-04" db="EMBL/GenBank/DDBJ databases">
        <title>Tritrichomonas musculus Genome.</title>
        <authorList>
            <person name="Alves-Ferreira E."/>
            <person name="Grigg M."/>
            <person name="Lorenzi H."/>
            <person name="Galac M."/>
        </authorList>
    </citation>
    <scope>NUCLEOTIDE SEQUENCE [LARGE SCALE GENOMIC DNA]</scope>
    <source>
        <strain evidence="2 3">EAF2021</strain>
    </source>
</reference>
<dbReference type="PANTHER" id="PTHR43941">
    <property type="entry name" value="STRUCTURAL MAINTENANCE OF CHROMOSOMES PROTEIN 2"/>
    <property type="match status" value="1"/>
</dbReference>
<organism evidence="2 3">
    <name type="scientific">Tritrichomonas musculus</name>
    <dbReference type="NCBI Taxonomy" id="1915356"/>
    <lineage>
        <taxon>Eukaryota</taxon>
        <taxon>Metamonada</taxon>
        <taxon>Parabasalia</taxon>
        <taxon>Tritrichomonadida</taxon>
        <taxon>Tritrichomonadidae</taxon>
        <taxon>Tritrichomonas</taxon>
    </lineage>
</organism>
<comment type="caution">
    <text evidence="2">The sequence shown here is derived from an EMBL/GenBank/DDBJ whole genome shotgun (WGS) entry which is preliminary data.</text>
</comment>
<keyword evidence="1" id="KW-0175">Coiled coil</keyword>
<evidence type="ECO:0000313" key="2">
    <source>
        <dbReference type="EMBL" id="KAK8858229.1"/>
    </source>
</evidence>
<proteinExistence type="predicted"/>
<evidence type="ECO:0000256" key="1">
    <source>
        <dbReference type="SAM" id="Coils"/>
    </source>
</evidence>
<sequence>MESKLCPVCKSLFACKSDINAKNTILSQFISSIEVNYQTMLDFSKDDKFPCLCQHIMNSLCDNPIPLPSSGKMPEIVAVILKFLNDIMKGNPILLDTIAASTNLDTLIPQFFSNNVSKTDIIEPNISYLFQPIKFIAFVSTSKRVMLTSTPSSHLLIIVLTSLLTNPQLAAWAATCFSGLLRNSPSFFSILKAHPMYKCVKNKLSALLPSSDSCVVVAALSATVSLNSLGDDAYTAMRAALKYLIDDTVFPLSTKLCCWAIIDLISKSGNLTEEAINRILQLPINSSGLRAFELINLLIELIDMNYKFGSMDFIKQMFKKIIYYNENFVATAGCHFLAVAFERCPDLFIGIDENGHLFKRVIDQYFRMSSFNDPERLEALLTQIRILLQAMKAKRIPENIVNLLTSQEEAIFMDFMRHIESNDSYLSVCYFNFLLVCSRTIENWAFRIKRLLVDSQFPALLVHVLVSSKNRRVISDALVALQFFMNDCEIARDYSKTFFFNSAVSGFLVLNQQTSTQVSSLNCKLNQERHDFEINIQRLNIQIKQLEDDKVGLQKVIDDEKLNSTRIGESIAKLQDELKSKDNVNNKLVKKIKILKASFAEQNVNIKNLEDTNRNLQNEIANLKKVYKKYDNCKIELQRAYAENERSKERIKDLEAKLSYTQQLLSKSQGQIESLRSDLNEKEDQYASLQKRCQESQEINVSLQAADSNNKAEIQRLNELIESLKNSLKEENLKVDNLTSTIASLQDENIRLKALVDKANDSREKYKIKKQALLDKMKECEREKRKWESIAKFNNHVCTVKKVTVQDVFGDLINSDCQETKLEIQSK</sequence>
<dbReference type="Proteomes" id="UP001470230">
    <property type="component" value="Unassembled WGS sequence"/>
</dbReference>
<dbReference type="InterPro" id="IPR016024">
    <property type="entry name" value="ARM-type_fold"/>
</dbReference>
<keyword evidence="3" id="KW-1185">Reference proteome</keyword>
<gene>
    <name evidence="2" type="ORF">M9Y10_013330</name>
</gene>
<protein>
    <submittedName>
        <fullName evidence="2">Uncharacterized protein</fullName>
    </submittedName>
</protein>
<accession>A0ABR2I6R6</accession>
<evidence type="ECO:0000313" key="3">
    <source>
        <dbReference type="Proteomes" id="UP001470230"/>
    </source>
</evidence>